<dbReference type="Pfam" id="PF00561">
    <property type="entry name" value="Abhydrolase_1"/>
    <property type="match status" value="1"/>
</dbReference>
<dbReference type="InterPro" id="IPR011008">
    <property type="entry name" value="Dimeric_a/b-barrel"/>
</dbReference>
<dbReference type="Proteomes" id="UP001303647">
    <property type="component" value="Unassembled WGS sequence"/>
</dbReference>
<dbReference type="SUPFAM" id="SSF53474">
    <property type="entry name" value="alpha/beta-Hydrolases"/>
    <property type="match status" value="1"/>
</dbReference>
<keyword evidence="2" id="KW-0378">Hydrolase</keyword>
<organism evidence="2 3">
    <name type="scientific">Corynascus novoguineensis</name>
    <dbReference type="NCBI Taxonomy" id="1126955"/>
    <lineage>
        <taxon>Eukaryota</taxon>
        <taxon>Fungi</taxon>
        <taxon>Dikarya</taxon>
        <taxon>Ascomycota</taxon>
        <taxon>Pezizomycotina</taxon>
        <taxon>Sordariomycetes</taxon>
        <taxon>Sordariomycetidae</taxon>
        <taxon>Sordariales</taxon>
        <taxon>Chaetomiaceae</taxon>
        <taxon>Corynascus</taxon>
    </lineage>
</organism>
<keyword evidence="3" id="KW-1185">Reference proteome</keyword>
<proteinExistence type="predicted"/>
<dbReference type="PANTHER" id="PTHR43798:SF33">
    <property type="entry name" value="HYDROLASE, PUTATIVE (AFU_ORTHOLOGUE AFUA_2G14860)-RELATED"/>
    <property type="match status" value="1"/>
</dbReference>
<dbReference type="EMBL" id="MU857709">
    <property type="protein sequence ID" value="KAK4245170.1"/>
    <property type="molecule type" value="Genomic_DNA"/>
</dbReference>
<reference evidence="2" key="1">
    <citation type="journal article" date="2023" name="Mol. Phylogenet. Evol.">
        <title>Genome-scale phylogeny and comparative genomics of the fungal order Sordariales.</title>
        <authorList>
            <person name="Hensen N."/>
            <person name="Bonometti L."/>
            <person name="Westerberg I."/>
            <person name="Brannstrom I.O."/>
            <person name="Guillou S."/>
            <person name="Cros-Aarteil S."/>
            <person name="Calhoun S."/>
            <person name="Haridas S."/>
            <person name="Kuo A."/>
            <person name="Mondo S."/>
            <person name="Pangilinan J."/>
            <person name="Riley R."/>
            <person name="LaButti K."/>
            <person name="Andreopoulos B."/>
            <person name="Lipzen A."/>
            <person name="Chen C."/>
            <person name="Yan M."/>
            <person name="Daum C."/>
            <person name="Ng V."/>
            <person name="Clum A."/>
            <person name="Steindorff A."/>
            <person name="Ohm R.A."/>
            <person name="Martin F."/>
            <person name="Silar P."/>
            <person name="Natvig D.O."/>
            <person name="Lalanne C."/>
            <person name="Gautier V."/>
            <person name="Ament-Velasquez S.L."/>
            <person name="Kruys A."/>
            <person name="Hutchinson M.I."/>
            <person name="Powell A.J."/>
            <person name="Barry K."/>
            <person name="Miller A.N."/>
            <person name="Grigoriev I.V."/>
            <person name="Debuchy R."/>
            <person name="Gladieux P."/>
            <person name="Hiltunen Thoren M."/>
            <person name="Johannesson H."/>
        </authorList>
    </citation>
    <scope>NUCLEOTIDE SEQUENCE</scope>
    <source>
        <strain evidence="2">CBS 359.72</strain>
    </source>
</reference>
<accession>A0AAN7CNU2</accession>
<dbReference type="SUPFAM" id="SSF54909">
    <property type="entry name" value="Dimeric alpha+beta barrel"/>
    <property type="match status" value="1"/>
</dbReference>
<dbReference type="InterPro" id="IPR050266">
    <property type="entry name" value="AB_hydrolase_sf"/>
</dbReference>
<dbReference type="GO" id="GO:0016787">
    <property type="term" value="F:hydrolase activity"/>
    <property type="evidence" value="ECO:0007669"/>
    <property type="project" value="UniProtKB-KW"/>
</dbReference>
<evidence type="ECO:0000259" key="1">
    <source>
        <dbReference type="Pfam" id="PF00561"/>
    </source>
</evidence>
<evidence type="ECO:0000313" key="3">
    <source>
        <dbReference type="Proteomes" id="UP001303647"/>
    </source>
</evidence>
<comment type="caution">
    <text evidence="2">The sequence shown here is derived from an EMBL/GenBank/DDBJ whole genome shotgun (WGS) entry which is preliminary data.</text>
</comment>
<feature type="domain" description="AB hydrolase-1" evidence="1">
    <location>
        <begin position="301"/>
        <end position="530"/>
    </location>
</feature>
<reference evidence="2" key="2">
    <citation type="submission" date="2023-05" db="EMBL/GenBank/DDBJ databases">
        <authorList>
            <consortium name="Lawrence Berkeley National Laboratory"/>
            <person name="Steindorff A."/>
            <person name="Hensen N."/>
            <person name="Bonometti L."/>
            <person name="Westerberg I."/>
            <person name="Brannstrom I.O."/>
            <person name="Guillou S."/>
            <person name="Cros-Aarteil S."/>
            <person name="Calhoun S."/>
            <person name="Haridas S."/>
            <person name="Kuo A."/>
            <person name="Mondo S."/>
            <person name="Pangilinan J."/>
            <person name="Riley R."/>
            <person name="Labutti K."/>
            <person name="Andreopoulos B."/>
            <person name="Lipzen A."/>
            <person name="Chen C."/>
            <person name="Yanf M."/>
            <person name="Daum C."/>
            <person name="Ng V."/>
            <person name="Clum A."/>
            <person name="Ohm R."/>
            <person name="Martin F."/>
            <person name="Silar P."/>
            <person name="Natvig D."/>
            <person name="Lalanne C."/>
            <person name="Gautier V."/>
            <person name="Ament-Velasquez S.L."/>
            <person name="Kruys A."/>
            <person name="Hutchinson M.I."/>
            <person name="Powell A.J."/>
            <person name="Barry K."/>
            <person name="Miller A.N."/>
            <person name="Grigoriev I.V."/>
            <person name="Debuchy R."/>
            <person name="Gladieux P."/>
            <person name="Thoren M.H."/>
            <person name="Johannesson H."/>
        </authorList>
    </citation>
    <scope>NUCLEOTIDE SEQUENCE</scope>
    <source>
        <strain evidence="2">CBS 359.72</strain>
    </source>
</reference>
<gene>
    <name evidence="2" type="ORF">C7999DRAFT_34450</name>
</gene>
<dbReference type="GO" id="GO:0016020">
    <property type="term" value="C:membrane"/>
    <property type="evidence" value="ECO:0007669"/>
    <property type="project" value="TreeGrafter"/>
</dbReference>
<dbReference type="Gene3D" id="3.40.50.1820">
    <property type="entry name" value="alpha/beta hydrolase"/>
    <property type="match status" value="1"/>
</dbReference>
<dbReference type="InterPro" id="IPR000073">
    <property type="entry name" value="AB_hydrolase_1"/>
</dbReference>
<dbReference type="PANTHER" id="PTHR43798">
    <property type="entry name" value="MONOACYLGLYCEROL LIPASE"/>
    <property type="match status" value="1"/>
</dbReference>
<dbReference type="InterPro" id="IPR029058">
    <property type="entry name" value="AB_hydrolase_fold"/>
</dbReference>
<dbReference type="AlphaFoldDB" id="A0AAN7CNU2"/>
<sequence length="542" mass="59545">MAGNGPGMLYVTMQPREGLSLDQFHEWYNNEHGPTRLRLPHIFTNGLRYRATDNQQPHFLAVYDVTSMAHLETPTYTDLRANRSPREAATIGQVDVDRKFFDLVATQQSPLFAPVEQLTDTEAEGLVLVSVEVSLKPGVESAEAAVTKWYTEEHIPMLSKIPGWLRSRVFRTPSVIEGSPGEVRIVTLHEYAKENGLDGPEHKAAMSTSWREDVFANYIAHKGRRTYELFYVFGPAPRELHSLSRLPPSAAFTTADGKISTTPGGKDAAIEAFITAADGLTIPYRLEGNPSPDAPTVAFSNSLLTSMHMWDPLIAILKAARPDLRILRYDTRGRHDVPSPPVPASLDMLSDDLATLLRALRIPKLHALVGVSMGGATTLKFALKYPDLLGRFVACDFNVASSDKNTAAWKDRIAVAEGPDGGIRKLAGQTVERWFHPHTMTEKKDIASWMTDMVAANSVQGFKHSCQALWDYDMREEMKGAKVPGLLVVGDGDGKGALVKAMEGFKDLLGPSGAELKIVPQAGHLPMSESPSEFWDAISGFL</sequence>
<protein>
    <submittedName>
        <fullName evidence="2">Alpha/Beta hydrolase protein</fullName>
    </submittedName>
</protein>
<evidence type="ECO:0000313" key="2">
    <source>
        <dbReference type="EMBL" id="KAK4245170.1"/>
    </source>
</evidence>
<name>A0AAN7CNU2_9PEZI</name>